<proteinExistence type="predicted"/>
<evidence type="ECO:0000313" key="3">
    <source>
        <dbReference type="Proteomes" id="UP000807353"/>
    </source>
</evidence>
<keyword evidence="1" id="KW-0732">Signal</keyword>
<organism evidence="2 3">
    <name type="scientific">Collybia nuda</name>
    <dbReference type="NCBI Taxonomy" id="64659"/>
    <lineage>
        <taxon>Eukaryota</taxon>
        <taxon>Fungi</taxon>
        <taxon>Dikarya</taxon>
        <taxon>Basidiomycota</taxon>
        <taxon>Agaricomycotina</taxon>
        <taxon>Agaricomycetes</taxon>
        <taxon>Agaricomycetidae</taxon>
        <taxon>Agaricales</taxon>
        <taxon>Tricholomatineae</taxon>
        <taxon>Clitocybaceae</taxon>
        <taxon>Collybia</taxon>
    </lineage>
</organism>
<accession>A0A9P6CBL7</accession>
<evidence type="ECO:0000313" key="2">
    <source>
        <dbReference type="EMBL" id="KAF9456175.1"/>
    </source>
</evidence>
<protein>
    <submittedName>
        <fullName evidence="2">Uncharacterized protein</fullName>
    </submittedName>
</protein>
<evidence type="ECO:0000256" key="1">
    <source>
        <dbReference type="SAM" id="SignalP"/>
    </source>
</evidence>
<feature type="signal peptide" evidence="1">
    <location>
        <begin position="1"/>
        <end position="18"/>
    </location>
</feature>
<comment type="caution">
    <text evidence="2">The sequence shown here is derived from an EMBL/GenBank/DDBJ whole genome shotgun (WGS) entry which is preliminary data.</text>
</comment>
<name>A0A9P6CBL7_9AGAR</name>
<keyword evidence="3" id="KW-1185">Reference proteome</keyword>
<reference evidence="2" key="1">
    <citation type="submission" date="2020-11" db="EMBL/GenBank/DDBJ databases">
        <authorList>
            <consortium name="DOE Joint Genome Institute"/>
            <person name="Ahrendt S."/>
            <person name="Riley R."/>
            <person name="Andreopoulos W."/>
            <person name="Labutti K."/>
            <person name="Pangilinan J."/>
            <person name="Ruiz-Duenas F.J."/>
            <person name="Barrasa J.M."/>
            <person name="Sanchez-Garcia M."/>
            <person name="Camarero S."/>
            <person name="Miyauchi S."/>
            <person name="Serrano A."/>
            <person name="Linde D."/>
            <person name="Babiker R."/>
            <person name="Drula E."/>
            <person name="Ayuso-Fernandez I."/>
            <person name="Pacheco R."/>
            <person name="Padilla G."/>
            <person name="Ferreira P."/>
            <person name="Barriuso J."/>
            <person name="Kellner H."/>
            <person name="Castanera R."/>
            <person name="Alfaro M."/>
            <person name="Ramirez L."/>
            <person name="Pisabarro A.G."/>
            <person name="Kuo A."/>
            <person name="Tritt A."/>
            <person name="Lipzen A."/>
            <person name="He G."/>
            <person name="Yan M."/>
            <person name="Ng V."/>
            <person name="Cullen D."/>
            <person name="Martin F."/>
            <person name="Rosso M.-N."/>
            <person name="Henrissat B."/>
            <person name="Hibbett D."/>
            <person name="Martinez A.T."/>
            <person name="Grigoriev I.V."/>
        </authorList>
    </citation>
    <scope>NUCLEOTIDE SEQUENCE</scope>
    <source>
        <strain evidence="2">CBS 247.69</strain>
    </source>
</reference>
<dbReference type="AlphaFoldDB" id="A0A9P6CBL7"/>
<feature type="chain" id="PRO_5040272349" evidence="1">
    <location>
        <begin position="19"/>
        <end position="79"/>
    </location>
</feature>
<gene>
    <name evidence="2" type="ORF">BDZ94DRAFT_436751</name>
</gene>
<dbReference type="Proteomes" id="UP000807353">
    <property type="component" value="Unassembled WGS sequence"/>
</dbReference>
<sequence>MPSLALALLFYFLHALDTRQNYNDFDAIPEYFMVTPPSLNVAQVFLILSFAGAHGMGSRGHLWTQRCGFVSLPLISVGK</sequence>
<dbReference type="EMBL" id="MU150449">
    <property type="protein sequence ID" value="KAF9456175.1"/>
    <property type="molecule type" value="Genomic_DNA"/>
</dbReference>